<keyword evidence="16" id="KW-1185">Reference proteome</keyword>
<dbReference type="GO" id="GO:0006412">
    <property type="term" value="P:translation"/>
    <property type="evidence" value="ECO:0007669"/>
    <property type="project" value="UniProtKB-KW"/>
</dbReference>
<dbReference type="NCBIfam" id="TIGR00768">
    <property type="entry name" value="rimK_fam"/>
    <property type="match status" value="1"/>
</dbReference>
<keyword evidence="5 12" id="KW-0547">Nucleotide-binding</keyword>
<dbReference type="InterPro" id="IPR013815">
    <property type="entry name" value="ATP_grasp_subdomain_1"/>
</dbReference>
<evidence type="ECO:0000256" key="1">
    <source>
        <dbReference type="ARBA" id="ARBA00001936"/>
    </source>
</evidence>
<dbReference type="Gene3D" id="3.30.470.20">
    <property type="entry name" value="ATP-grasp fold, B domain"/>
    <property type="match status" value="1"/>
</dbReference>
<dbReference type="RefSeq" id="WP_070728289.1">
    <property type="nucleotide sequence ID" value="NZ_MDZB01000104.1"/>
</dbReference>
<dbReference type="AlphaFoldDB" id="A0A1G1T4D7"/>
<keyword evidence="9" id="KW-0464">Manganese</keyword>
<dbReference type="PANTHER" id="PTHR21621:SF7">
    <property type="entry name" value="RIBOSOMAL PROTEIN BS6--L-GLUTAMATE LIGASE"/>
    <property type="match status" value="1"/>
</dbReference>
<accession>A0A1G1T4D7</accession>
<keyword evidence="8" id="KW-0648">Protein biosynthesis</keyword>
<organism evidence="15 16">
    <name type="scientific">Hymenobacter lapidarius</name>
    <dbReference type="NCBI Taxonomy" id="1908237"/>
    <lineage>
        <taxon>Bacteria</taxon>
        <taxon>Pseudomonadati</taxon>
        <taxon>Bacteroidota</taxon>
        <taxon>Cytophagia</taxon>
        <taxon>Cytophagales</taxon>
        <taxon>Hymenobacteraceae</taxon>
        <taxon>Hymenobacter</taxon>
    </lineage>
</organism>
<evidence type="ECO:0000313" key="15">
    <source>
        <dbReference type="EMBL" id="OGX85723.1"/>
    </source>
</evidence>
<dbReference type="FunFam" id="3.30.1490.20:FF:000005">
    <property type="entry name" value="Probable alpha-L-glutamate ligase 1"/>
    <property type="match status" value="1"/>
</dbReference>
<keyword evidence="4" id="KW-0479">Metal-binding</keyword>
<keyword evidence="6 12" id="KW-0067">ATP-binding</keyword>
<evidence type="ECO:0000256" key="6">
    <source>
        <dbReference type="ARBA" id="ARBA00022840"/>
    </source>
</evidence>
<dbReference type="GO" id="GO:0018169">
    <property type="term" value="F:ribosomal S6-glutamic acid ligase activity"/>
    <property type="evidence" value="ECO:0007669"/>
    <property type="project" value="TreeGrafter"/>
</dbReference>
<reference evidence="15 16" key="1">
    <citation type="submission" date="2016-08" db="EMBL/GenBank/DDBJ databases">
        <title>Hymenobacter coccineus sp. nov., Hymenobacter lapidarius sp. nov. and Hymenobacter glacialis sp. nov., isolated from Antarctic soil.</title>
        <authorList>
            <person name="Sedlacek I."/>
            <person name="Kralova S."/>
            <person name="Kyrova K."/>
            <person name="Maslanova I."/>
            <person name="Stankova E."/>
            <person name="Vrbovska V."/>
            <person name="Nemec M."/>
            <person name="Bartak M."/>
            <person name="Svec P."/>
            <person name="Busse H.-J."/>
            <person name="Pantucek R."/>
        </authorList>
    </citation>
    <scope>NUCLEOTIDE SEQUENCE [LARGE SCALE GENOMIC DNA]</scope>
    <source>
        <strain evidence="15 16">CCM 8643</strain>
    </source>
</reference>
<evidence type="ECO:0000256" key="13">
    <source>
        <dbReference type="SAM" id="MobiDB-lite"/>
    </source>
</evidence>
<dbReference type="InterPro" id="IPR011761">
    <property type="entry name" value="ATP-grasp"/>
</dbReference>
<comment type="similarity">
    <text evidence="10">In the C-terminal section; belongs to the RimK family.</text>
</comment>
<comment type="caution">
    <text evidence="15">The sequence shown here is derived from an EMBL/GenBank/DDBJ whole genome shotgun (WGS) entry which is preliminary data.</text>
</comment>
<dbReference type="PROSITE" id="PS50975">
    <property type="entry name" value="ATP_GRASP"/>
    <property type="match status" value="1"/>
</dbReference>
<dbReference type="PANTHER" id="PTHR21621">
    <property type="entry name" value="RIBOSOMAL PROTEIN S6 MODIFICATION PROTEIN"/>
    <property type="match status" value="1"/>
</dbReference>
<dbReference type="GO" id="GO:0009432">
    <property type="term" value="P:SOS response"/>
    <property type="evidence" value="ECO:0007669"/>
    <property type="project" value="TreeGrafter"/>
</dbReference>
<evidence type="ECO:0000256" key="5">
    <source>
        <dbReference type="ARBA" id="ARBA00022741"/>
    </source>
</evidence>
<dbReference type="SUPFAM" id="SSF56059">
    <property type="entry name" value="Glutathione synthetase ATP-binding domain-like"/>
    <property type="match status" value="1"/>
</dbReference>
<dbReference type="OrthoDB" id="3865600at2"/>
<dbReference type="GO" id="GO:0046872">
    <property type="term" value="F:metal ion binding"/>
    <property type="evidence" value="ECO:0007669"/>
    <property type="project" value="UniProtKB-KW"/>
</dbReference>
<dbReference type="InterPro" id="IPR004666">
    <property type="entry name" value="Rp_bS6_RimK/Lys_biosynth_LsyX"/>
</dbReference>
<keyword evidence="3 15" id="KW-0436">Ligase</keyword>
<dbReference type="EMBL" id="MDZB01000104">
    <property type="protein sequence ID" value="OGX85723.1"/>
    <property type="molecule type" value="Genomic_DNA"/>
</dbReference>
<sequence>MKLAILSREPKSYSTKRLVEAALAQGHEAVVLDHLHCNLVLEKGQPGIIYQGERLEDIDAIIPRIGASVTFYGTAVVRQFEMMKVHTAVDSQAIVRSRDKLRSMQILSRAGVGMPKTAFTNFSADVPAMINQVGGAPVIIKLLEGTQGLGVVLAESAKAAQSVIEAFHNLKARIIVQEFIAESKGADLRAFVVDGEVVGAMKRQGKEGEFRSNLHRGGTGTLVKLSRAEKAAALLATKALGLAVAGVDMLQSLRGPLVLEVNSSPGLEGIEKATNQDIAGRIIEYTAMLGGAEKAKPKPKKATGRAVDAQSDVPAGT</sequence>
<dbReference type="Gene3D" id="3.40.50.20">
    <property type="match status" value="1"/>
</dbReference>
<dbReference type="InterPro" id="IPR013651">
    <property type="entry name" value="ATP-grasp_RimK-type"/>
</dbReference>
<evidence type="ECO:0000256" key="8">
    <source>
        <dbReference type="ARBA" id="ARBA00022917"/>
    </source>
</evidence>
<dbReference type="Gene3D" id="3.30.1490.20">
    <property type="entry name" value="ATP-grasp fold, A domain"/>
    <property type="match status" value="1"/>
</dbReference>
<proteinExistence type="inferred from homology"/>
<evidence type="ECO:0000256" key="3">
    <source>
        <dbReference type="ARBA" id="ARBA00022598"/>
    </source>
</evidence>
<dbReference type="Pfam" id="PF18030">
    <property type="entry name" value="Rimk_N"/>
    <property type="match status" value="1"/>
</dbReference>
<name>A0A1G1T4D7_9BACT</name>
<feature type="region of interest" description="Disordered" evidence="13">
    <location>
        <begin position="293"/>
        <end position="317"/>
    </location>
</feature>
<gene>
    <name evidence="15" type="ORF">BEN47_14650</name>
</gene>
<dbReference type="GO" id="GO:0005524">
    <property type="term" value="F:ATP binding"/>
    <property type="evidence" value="ECO:0007669"/>
    <property type="project" value="UniProtKB-UniRule"/>
</dbReference>
<feature type="domain" description="ATP-grasp" evidence="14">
    <location>
        <begin position="104"/>
        <end position="287"/>
    </location>
</feature>
<evidence type="ECO:0000256" key="9">
    <source>
        <dbReference type="ARBA" id="ARBA00023211"/>
    </source>
</evidence>
<evidence type="ECO:0000256" key="11">
    <source>
        <dbReference type="ARBA" id="ARBA00072141"/>
    </source>
</evidence>
<evidence type="ECO:0000256" key="4">
    <source>
        <dbReference type="ARBA" id="ARBA00022723"/>
    </source>
</evidence>
<keyword evidence="7" id="KW-0460">Magnesium</keyword>
<evidence type="ECO:0000313" key="16">
    <source>
        <dbReference type="Proteomes" id="UP000176294"/>
    </source>
</evidence>
<evidence type="ECO:0000256" key="12">
    <source>
        <dbReference type="PROSITE-ProRule" id="PRU00409"/>
    </source>
</evidence>
<evidence type="ECO:0000256" key="2">
    <source>
        <dbReference type="ARBA" id="ARBA00001946"/>
    </source>
</evidence>
<evidence type="ECO:0000256" key="7">
    <source>
        <dbReference type="ARBA" id="ARBA00022842"/>
    </source>
</evidence>
<comment type="cofactor">
    <cofactor evidence="2">
        <name>Mg(2+)</name>
        <dbReference type="ChEBI" id="CHEBI:18420"/>
    </cofactor>
</comment>
<comment type="cofactor">
    <cofactor evidence="1">
        <name>Mn(2+)</name>
        <dbReference type="ChEBI" id="CHEBI:29035"/>
    </cofactor>
</comment>
<dbReference type="InterPro" id="IPR041107">
    <property type="entry name" value="Rimk_N"/>
</dbReference>
<dbReference type="GO" id="GO:0005737">
    <property type="term" value="C:cytoplasm"/>
    <property type="evidence" value="ECO:0007669"/>
    <property type="project" value="TreeGrafter"/>
</dbReference>
<dbReference type="Pfam" id="PF08443">
    <property type="entry name" value="RimK"/>
    <property type="match status" value="1"/>
</dbReference>
<protein>
    <recommendedName>
        <fullName evidence="11">Probable alpha-L-glutamate ligase</fullName>
    </recommendedName>
</protein>
<dbReference type="STRING" id="1908237.BEN47_14650"/>
<evidence type="ECO:0000256" key="10">
    <source>
        <dbReference type="ARBA" id="ARBA00061239"/>
    </source>
</evidence>
<evidence type="ECO:0000259" key="14">
    <source>
        <dbReference type="PROSITE" id="PS50975"/>
    </source>
</evidence>
<dbReference type="Proteomes" id="UP000176294">
    <property type="component" value="Unassembled WGS sequence"/>
</dbReference>
<dbReference type="NCBIfam" id="NF007764">
    <property type="entry name" value="PRK10446.1"/>
    <property type="match status" value="1"/>
</dbReference>